<dbReference type="EMBL" id="ANKD01000545">
    <property type="protein sequence ID" value="EPC72337.1"/>
    <property type="molecule type" value="Genomic_DNA"/>
</dbReference>
<dbReference type="InterPro" id="IPR036388">
    <property type="entry name" value="WH-like_DNA-bd_sf"/>
</dbReference>
<reference evidence="1 2" key="1">
    <citation type="journal article" date="2013" name="PLoS ONE">
        <title>Lactobacillus paracasei comparative genomics: towards species pan-genome definition and exploitation of diversity.</title>
        <authorList>
            <person name="Smokvina T."/>
            <person name="Wels M."/>
            <person name="Polka J."/>
            <person name="Chervaux C."/>
            <person name="Brisse S."/>
            <person name="Boekhorst J."/>
            <person name="van Hylckama Vlieg J.E."/>
            <person name="Siezen R.J."/>
        </authorList>
    </citation>
    <scope>NUCLEOTIDE SEQUENCE [LARGE SCALE GENOMIC DNA]</scope>
    <source>
        <strain evidence="1 2">Lpp71</strain>
    </source>
</reference>
<evidence type="ECO:0000313" key="1">
    <source>
        <dbReference type="EMBL" id="EPC72337.1"/>
    </source>
</evidence>
<dbReference type="Gene3D" id="1.10.10.10">
    <property type="entry name" value="Winged helix-like DNA-binding domain superfamily/Winged helix DNA-binding domain"/>
    <property type="match status" value="1"/>
</dbReference>
<gene>
    <name evidence="1" type="ORF">Lpp71_10963</name>
</gene>
<sequence>MSEITKITAQKRRGRYNIFIDGTYAFPVSETTLVDYRLA</sequence>
<evidence type="ECO:0000313" key="2">
    <source>
        <dbReference type="Proteomes" id="UP000014252"/>
    </source>
</evidence>
<comment type="caution">
    <text evidence="1">The sequence shown here is derived from an EMBL/GenBank/DDBJ whole genome shotgun (WGS) entry which is preliminary data.</text>
</comment>
<feature type="non-terminal residue" evidence="1">
    <location>
        <position position="39"/>
    </location>
</feature>
<organism evidence="1 2">
    <name type="scientific">Lacticaseibacillus paracasei subsp. paracasei Lpp71</name>
    <dbReference type="NCBI Taxonomy" id="1256207"/>
    <lineage>
        <taxon>Bacteria</taxon>
        <taxon>Bacillati</taxon>
        <taxon>Bacillota</taxon>
        <taxon>Bacilli</taxon>
        <taxon>Lactobacillales</taxon>
        <taxon>Lactobacillaceae</taxon>
        <taxon>Lacticaseibacillus</taxon>
    </lineage>
</organism>
<proteinExistence type="predicted"/>
<protein>
    <submittedName>
        <fullName evidence="1">Regulatory protein RecX</fullName>
    </submittedName>
</protein>
<name>A0A8E0MDN9_LACPA</name>
<dbReference type="Proteomes" id="UP000014252">
    <property type="component" value="Unassembled WGS sequence"/>
</dbReference>
<dbReference type="AlphaFoldDB" id="A0A8E0MDN9"/>
<accession>A0A8E0MDN9</accession>